<dbReference type="Pfam" id="PF04082">
    <property type="entry name" value="Fungal_trans"/>
    <property type="match status" value="1"/>
</dbReference>
<dbReference type="InterPro" id="IPR001138">
    <property type="entry name" value="Zn2Cys6_DnaBD"/>
</dbReference>
<dbReference type="PROSITE" id="PS00463">
    <property type="entry name" value="ZN2_CY6_FUNGAL_1"/>
    <property type="match status" value="1"/>
</dbReference>
<feature type="region of interest" description="Disordered" evidence="3">
    <location>
        <begin position="90"/>
        <end position="125"/>
    </location>
</feature>
<dbReference type="SMART" id="SM00066">
    <property type="entry name" value="GAL4"/>
    <property type="match status" value="1"/>
</dbReference>
<dbReference type="OrthoDB" id="2399539at2759"/>
<dbReference type="InterPro" id="IPR007219">
    <property type="entry name" value="XnlR_reg_dom"/>
</dbReference>
<dbReference type="EMBL" id="KN832892">
    <property type="protein sequence ID" value="KIM93884.1"/>
    <property type="molecule type" value="Genomic_DNA"/>
</dbReference>
<organism evidence="5 6">
    <name type="scientific">Oidiodendron maius (strain Zn)</name>
    <dbReference type="NCBI Taxonomy" id="913774"/>
    <lineage>
        <taxon>Eukaryota</taxon>
        <taxon>Fungi</taxon>
        <taxon>Dikarya</taxon>
        <taxon>Ascomycota</taxon>
        <taxon>Pezizomycotina</taxon>
        <taxon>Leotiomycetes</taxon>
        <taxon>Leotiomycetes incertae sedis</taxon>
        <taxon>Myxotrichaceae</taxon>
        <taxon>Oidiodendron</taxon>
    </lineage>
</organism>
<proteinExistence type="predicted"/>
<protein>
    <recommendedName>
        <fullName evidence="4">Zn(2)-C6 fungal-type domain-containing protein</fullName>
    </recommendedName>
</protein>
<dbReference type="GO" id="GO:0000981">
    <property type="term" value="F:DNA-binding transcription factor activity, RNA polymerase II-specific"/>
    <property type="evidence" value="ECO:0007669"/>
    <property type="project" value="InterPro"/>
</dbReference>
<dbReference type="SUPFAM" id="SSF57701">
    <property type="entry name" value="Zn2/Cys6 DNA-binding domain"/>
    <property type="match status" value="1"/>
</dbReference>
<dbReference type="GO" id="GO:0008270">
    <property type="term" value="F:zinc ion binding"/>
    <property type="evidence" value="ECO:0007669"/>
    <property type="project" value="InterPro"/>
</dbReference>
<dbReference type="Proteomes" id="UP000054321">
    <property type="component" value="Unassembled WGS sequence"/>
</dbReference>
<dbReference type="PROSITE" id="PS50048">
    <property type="entry name" value="ZN2_CY6_FUNGAL_2"/>
    <property type="match status" value="1"/>
</dbReference>
<dbReference type="CDD" id="cd00067">
    <property type="entry name" value="GAL4"/>
    <property type="match status" value="1"/>
</dbReference>
<evidence type="ECO:0000256" key="2">
    <source>
        <dbReference type="ARBA" id="ARBA00023242"/>
    </source>
</evidence>
<dbReference type="InterPro" id="IPR036864">
    <property type="entry name" value="Zn2-C6_fun-type_DNA-bd_sf"/>
</dbReference>
<dbReference type="GO" id="GO:0006351">
    <property type="term" value="P:DNA-templated transcription"/>
    <property type="evidence" value="ECO:0007669"/>
    <property type="project" value="InterPro"/>
</dbReference>
<dbReference type="AlphaFoldDB" id="A0A0C3GRA7"/>
<dbReference type="CDD" id="cd12148">
    <property type="entry name" value="fungal_TF_MHR"/>
    <property type="match status" value="1"/>
</dbReference>
<evidence type="ECO:0000256" key="1">
    <source>
        <dbReference type="ARBA" id="ARBA00022723"/>
    </source>
</evidence>
<evidence type="ECO:0000313" key="6">
    <source>
        <dbReference type="Proteomes" id="UP000054321"/>
    </source>
</evidence>
<reference evidence="6" key="2">
    <citation type="submission" date="2015-01" db="EMBL/GenBank/DDBJ databases">
        <title>Evolutionary Origins and Diversification of the Mycorrhizal Mutualists.</title>
        <authorList>
            <consortium name="DOE Joint Genome Institute"/>
            <consortium name="Mycorrhizal Genomics Consortium"/>
            <person name="Kohler A."/>
            <person name="Kuo A."/>
            <person name="Nagy L.G."/>
            <person name="Floudas D."/>
            <person name="Copeland A."/>
            <person name="Barry K.W."/>
            <person name="Cichocki N."/>
            <person name="Veneault-Fourrey C."/>
            <person name="LaButti K."/>
            <person name="Lindquist E.A."/>
            <person name="Lipzen A."/>
            <person name="Lundell T."/>
            <person name="Morin E."/>
            <person name="Murat C."/>
            <person name="Riley R."/>
            <person name="Ohm R."/>
            <person name="Sun H."/>
            <person name="Tunlid A."/>
            <person name="Henrissat B."/>
            <person name="Grigoriev I.V."/>
            <person name="Hibbett D.S."/>
            <person name="Martin F."/>
        </authorList>
    </citation>
    <scope>NUCLEOTIDE SEQUENCE [LARGE SCALE GENOMIC DNA]</scope>
    <source>
        <strain evidence="6">Zn</strain>
    </source>
</reference>
<keyword evidence="1" id="KW-0479">Metal-binding</keyword>
<dbReference type="Pfam" id="PF00172">
    <property type="entry name" value="Zn_clus"/>
    <property type="match status" value="1"/>
</dbReference>
<accession>A0A0C3GRA7</accession>
<keyword evidence="2" id="KW-0539">Nucleus</keyword>
<name>A0A0C3GRA7_OIDMZ</name>
<dbReference type="GO" id="GO:0003677">
    <property type="term" value="F:DNA binding"/>
    <property type="evidence" value="ECO:0007669"/>
    <property type="project" value="InterPro"/>
</dbReference>
<dbReference type="HOGENOM" id="CLU_015502_2_0_1"/>
<gene>
    <name evidence="5" type="ORF">OIDMADRAFT_172967</name>
</gene>
<dbReference type="PANTHER" id="PTHR47431:SF4">
    <property type="entry name" value="ZN(II)2CYS6 TRANSCRIPTION FACTOR (EUROFUNG)"/>
    <property type="match status" value="1"/>
</dbReference>
<dbReference type="PANTHER" id="PTHR47431">
    <property type="entry name" value="ZN(II)2CYS6 TRANSCRIPTION FACTOR (EUROFUNG)-RELATED"/>
    <property type="match status" value="1"/>
</dbReference>
<dbReference type="InParanoid" id="A0A0C3GRA7"/>
<keyword evidence="6" id="KW-1185">Reference proteome</keyword>
<evidence type="ECO:0000313" key="5">
    <source>
        <dbReference type="EMBL" id="KIM93884.1"/>
    </source>
</evidence>
<feature type="compositionally biased region" description="Polar residues" evidence="3">
    <location>
        <begin position="90"/>
        <end position="109"/>
    </location>
</feature>
<dbReference type="STRING" id="913774.A0A0C3GRA7"/>
<feature type="domain" description="Zn(2)-C6 fungal-type" evidence="4">
    <location>
        <begin position="25"/>
        <end position="55"/>
    </location>
</feature>
<evidence type="ECO:0000256" key="3">
    <source>
        <dbReference type="SAM" id="MobiDB-lite"/>
    </source>
</evidence>
<reference evidence="5 6" key="1">
    <citation type="submission" date="2014-04" db="EMBL/GenBank/DDBJ databases">
        <authorList>
            <consortium name="DOE Joint Genome Institute"/>
            <person name="Kuo A."/>
            <person name="Martino E."/>
            <person name="Perotto S."/>
            <person name="Kohler A."/>
            <person name="Nagy L.G."/>
            <person name="Floudas D."/>
            <person name="Copeland A."/>
            <person name="Barry K.W."/>
            <person name="Cichocki N."/>
            <person name="Veneault-Fourrey C."/>
            <person name="LaButti K."/>
            <person name="Lindquist E.A."/>
            <person name="Lipzen A."/>
            <person name="Lundell T."/>
            <person name="Morin E."/>
            <person name="Murat C."/>
            <person name="Sun H."/>
            <person name="Tunlid A."/>
            <person name="Henrissat B."/>
            <person name="Grigoriev I.V."/>
            <person name="Hibbett D.S."/>
            <person name="Martin F."/>
            <person name="Nordberg H.P."/>
            <person name="Cantor M.N."/>
            <person name="Hua S.X."/>
        </authorList>
    </citation>
    <scope>NUCLEOTIDE SEQUENCE [LARGE SCALE GENOMIC DNA]</scope>
    <source>
        <strain evidence="5 6">Zn</strain>
    </source>
</reference>
<dbReference type="Gene3D" id="4.10.240.10">
    <property type="entry name" value="Zn(2)-C6 fungal-type DNA-binding domain"/>
    <property type="match status" value="1"/>
</dbReference>
<sequence>MPLDQLGVTEVAEVDRKAGLRVSLACIPCRTRHIRCDASTPSCSRCQPDNRACSYTKSKRGGQRSKLLRRQAALDADMPRRPDVRDHLQFQSASNTAPMSLSAGTTPEISDTSGSHSSAHDDGDHLSRQLRDSYYTNFHDAHPILLPQVHLMARLQSNSASLQHVMLVMEYIGSLYLPHIPSEGLKERISNELVTGNLSMTGFSVQALMLFALATHCCNNFGEARVLLDTAITMALEIKMQSRLFAYESGEGNDVMEESWRRTWWLLFIIDGTFAGIRHEKSFKLLNINTDVDLPCEEREYAQGTIPTPKLLEEYETREFADEEITFSSFAYLIDGARIAGAVLAASSDTGEAYDPVATPADAKLVSWIVHLPECKKQMINENRSMDEVIFQAHMLINLLGLYLHRPRSRLAYSSVEGTSKCTPAPLAEQMMGMRQTARALHTNKALESLESLLGMMTLPTPIMKHTPLIICALAMAIMGQISACRLVLEPKEVIEARERIRLGIGALRAFTEIWPLGRKTILEMKTIARELLNIPHAKGNETPVGQVLTREGVYTSSWSV</sequence>
<evidence type="ECO:0000259" key="4">
    <source>
        <dbReference type="PROSITE" id="PS50048"/>
    </source>
</evidence>